<protein>
    <recommendedName>
        <fullName evidence="8">AB hydrolase-1 domain-containing protein</fullName>
    </recommendedName>
</protein>
<feature type="compositionally biased region" description="Low complexity" evidence="7">
    <location>
        <begin position="273"/>
        <end position="307"/>
    </location>
</feature>
<keyword evidence="6" id="KW-0325">Glycoprotein</keyword>
<dbReference type="PANTHER" id="PTHR11005">
    <property type="entry name" value="LYSOSOMAL ACID LIPASE-RELATED"/>
    <property type="match status" value="1"/>
</dbReference>
<dbReference type="Gene3D" id="3.40.50.1820">
    <property type="entry name" value="alpha/beta hydrolase"/>
    <property type="match status" value="1"/>
</dbReference>
<reference evidence="9" key="1">
    <citation type="submission" date="2021-06" db="EMBL/GenBank/DDBJ databases">
        <title>Parelaphostrongylus tenuis whole genome reference sequence.</title>
        <authorList>
            <person name="Garwood T.J."/>
            <person name="Larsen P.A."/>
            <person name="Fountain-Jones N.M."/>
            <person name="Garbe J.R."/>
            <person name="Macchietto M.G."/>
            <person name="Kania S.A."/>
            <person name="Gerhold R.W."/>
            <person name="Richards J.E."/>
            <person name="Wolf T.M."/>
        </authorList>
    </citation>
    <scope>NUCLEOTIDE SEQUENCE</scope>
    <source>
        <strain evidence="9">MNPRO001-30</strain>
        <tissue evidence="9">Meninges</tissue>
    </source>
</reference>
<gene>
    <name evidence="9" type="ORF">KIN20_002284</name>
</gene>
<dbReference type="AlphaFoldDB" id="A0AAD5QCX5"/>
<feature type="region of interest" description="Disordered" evidence="7">
    <location>
        <begin position="273"/>
        <end position="318"/>
    </location>
</feature>
<sequence length="352" mass="40507">MADFDLPAMIDYVLNRTQQQSLYYVGHSQGSLTMLAKLSRDKKFSQKIRKFFMLAPASRMSHVKGLFHYLGQIYEQFKLLYRLFGDHEFMSNNMLTRLLTNIICDQAVNNPLCENFIFSVSGPNSNQLNSSRIGIYLAHNPAGTSSRNMLHFAQMVHSKRMASFDRGREANIRWYGQSVPTEYDLSHIHCDSYIFYSDYDWLASAKDVEQFLLPTLPKTSVKFARRLKEFNHNDFLWGLRARKEIYDPIANVIKLDYRRLKLHRSIKSRYKNRSSSLTSNSKTSSINVVDSSNNNTNSTDNNRNSGSDGSGDGGDDYDDSYANRKNQLVFVVDKKVYIAHVAVVFIQVNWAC</sequence>
<evidence type="ECO:0000256" key="1">
    <source>
        <dbReference type="ARBA" id="ARBA00010701"/>
    </source>
</evidence>
<keyword evidence="2" id="KW-0732">Signal</keyword>
<evidence type="ECO:0000256" key="4">
    <source>
        <dbReference type="ARBA" id="ARBA00022963"/>
    </source>
</evidence>
<evidence type="ECO:0000256" key="7">
    <source>
        <dbReference type="SAM" id="MobiDB-lite"/>
    </source>
</evidence>
<dbReference type="Pfam" id="PF00561">
    <property type="entry name" value="Abhydrolase_1"/>
    <property type="match status" value="1"/>
</dbReference>
<comment type="caution">
    <text evidence="9">The sequence shown here is derived from an EMBL/GenBank/DDBJ whole genome shotgun (WGS) entry which is preliminary data.</text>
</comment>
<organism evidence="9 10">
    <name type="scientific">Parelaphostrongylus tenuis</name>
    <name type="common">Meningeal worm</name>
    <dbReference type="NCBI Taxonomy" id="148309"/>
    <lineage>
        <taxon>Eukaryota</taxon>
        <taxon>Metazoa</taxon>
        <taxon>Ecdysozoa</taxon>
        <taxon>Nematoda</taxon>
        <taxon>Chromadorea</taxon>
        <taxon>Rhabditida</taxon>
        <taxon>Rhabditina</taxon>
        <taxon>Rhabditomorpha</taxon>
        <taxon>Strongyloidea</taxon>
        <taxon>Metastrongylidae</taxon>
        <taxon>Parelaphostrongylus</taxon>
    </lineage>
</organism>
<evidence type="ECO:0000313" key="10">
    <source>
        <dbReference type="Proteomes" id="UP001196413"/>
    </source>
</evidence>
<evidence type="ECO:0000256" key="2">
    <source>
        <dbReference type="ARBA" id="ARBA00022729"/>
    </source>
</evidence>
<dbReference type="InterPro" id="IPR000073">
    <property type="entry name" value="AB_hydrolase_1"/>
</dbReference>
<evidence type="ECO:0000256" key="5">
    <source>
        <dbReference type="ARBA" id="ARBA00023098"/>
    </source>
</evidence>
<proteinExistence type="inferred from homology"/>
<dbReference type="Proteomes" id="UP001196413">
    <property type="component" value="Unassembled WGS sequence"/>
</dbReference>
<dbReference type="FunFam" id="3.40.50.1820:FF:000057">
    <property type="entry name" value="Lipase"/>
    <property type="match status" value="1"/>
</dbReference>
<keyword evidence="10" id="KW-1185">Reference proteome</keyword>
<evidence type="ECO:0000313" key="9">
    <source>
        <dbReference type="EMBL" id="KAJ1347263.1"/>
    </source>
</evidence>
<dbReference type="InterPro" id="IPR029058">
    <property type="entry name" value="AB_hydrolase_fold"/>
</dbReference>
<feature type="domain" description="AB hydrolase-1" evidence="8">
    <location>
        <begin position="3"/>
        <end position="237"/>
    </location>
</feature>
<dbReference type="GO" id="GO:0016787">
    <property type="term" value="F:hydrolase activity"/>
    <property type="evidence" value="ECO:0007669"/>
    <property type="project" value="UniProtKB-KW"/>
</dbReference>
<keyword evidence="4" id="KW-0442">Lipid degradation</keyword>
<evidence type="ECO:0000256" key="6">
    <source>
        <dbReference type="ARBA" id="ARBA00023180"/>
    </source>
</evidence>
<keyword evidence="5" id="KW-0443">Lipid metabolism</keyword>
<evidence type="ECO:0000259" key="8">
    <source>
        <dbReference type="Pfam" id="PF00561"/>
    </source>
</evidence>
<dbReference type="GO" id="GO:0016042">
    <property type="term" value="P:lipid catabolic process"/>
    <property type="evidence" value="ECO:0007669"/>
    <property type="project" value="UniProtKB-KW"/>
</dbReference>
<name>A0AAD5QCX5_PARTN</name>
<comment type="similarity">
    <text evidence="1">Belongs to the AB hydrolase superfamily. Lipase family.</text>
</comment>
<accession>A0AAD5QCX5</accession>
<dbReference type="EMBL" id="JAHQIW010000297">
    <property type="protein sequence ID" value="KAJ1347263.1"/>
    <property type="molecule type" value="Genomic_DNA"/>
</dbReference>
<dbReference type="SUPFAM" id="SSF53474">
    <property type="entry name" value="alpha/beta-Hydrolases"/>
    <property type="match status" value="1"/>
</dbReference>
<keyword evidence="3" id="KW-0378">Hydrolase</keyword>
<evidence type="ECO:0000256" key="3">
    <source>
        <dbReference type="ARBA" id="ARBA00022801"/>
    </source>
</evidence>